<dbReference type="AlphaFoldDB" id="A0A511RJQ5"/>
<proteinExistence type="predicted"/>
<dbReference type="EMBL" id="BJXN01000003">
    <property type="protein sequence ID" value="GEM89182.1"/>
    <property type="molecule type" value="Genomic_DNA"/>
</dbReference>
<evidence type="ECO:0000256" key="1">
    <source>
        <dbReference type="SAM" id="SignalP"/>
    </source>
</evidence>
<name>A0A511RJQ5_9DEIN</name>
<dbReference type="OrthoDB" id="68195at2"/>
<feature type="signal peptide" evidence="1">
    <location>
        <begin position="1"/>
        <end position="22"/>
    </location>
</feature>
<dbReference type="CDD" id="cd05379">
    <property type="entry name" value="CAP_bacterial"/>
    <property type="match status" value="1"/>
</dbReference>
<dbReference type="Gene3D" id="3.40.33.10">
    <property type="entry name" value="CAP"/>
    <property type="match status" value="1"/>
</dbReference>
<comment type="caution">
    <text evidence="3">The sequence shown here is derived from an EMBL/GenBank/DDBJ whole genome shotgun (WGS) entry which is preliminary data.</text>
</comment>
<dbReference type="PANTHER" id="PTHR31157:SF1">
    <property type="entry name" value="SCP DOMAIN-CONTAINING PROTEIN"/>
    <property type="match status" value="1"/>
</dbReference>
<dbReference type="InterPro" id="IPR014044">
    <property type="entry name" value="CAP_dom"/>
</dbReference>
<dbReference type="PROSITE" id="PS51257">
    <property type="entry name" value="PROKAR_LIPOPROTEIN"/>
    <property type="match status" value="1"/>
</dbReference>
<reference evidence="3 4" key="1">
    <citation type="submission" date="2019-07" db="EMBL/GenBank/DDBJ databases">
        <title>Whole genome shotgun sequence of Oceanithermus desulfurans NBRC 100063.</title>
        <authorList>
            <person name="Hosoyama A."/>
            <person name="Uohara A."/>
            <person name="Ohji S."/>
            <person name="Ichikawa N."/>
        </authorList>
    </citation>
    <scope>NUCLEOTIDE SEQUENCE [LARGE SCALE GENOMIC DNA]</scope>
    <source>
        <strain evidence="3 4">NBRC 100063</strain>
    </source>
</reference>
<dbReference type="PANTHER" id="PTHR31157">
    <property type="entry name" value="SCP DOMAIN-CONTAINING PROTEIN"/>
    <property type="match status" value="1"/>
</dbReference>
<protein>
    <recommendedName>
        <fullName evidence="2">SCP domain-containing protein</fullName>
    </recommendedName>
</protein>
<organism evidence="3 4">
    <name type="scientific">Oceanithermus desulfurans NBRC 100063</name>
    <dbReference type="NCBI Taxonomy" id="1227550"/>
    <lineage>
        <taxon>Bacteria</taxon>
        <taxon>Thermotogati</taxon>
        <taxon>Deinococcota</taxon>
        <taxon>Deinococci</taxon>
        <taxon>Thermales</taxon>
        <taxon>Thermaceae</taxon>
        <taxon>Oceanithermus</taxon>
    </lineage>
</organism>
<evidence type="ECO:0000259" key="2">
    <source>
        <dbReference type="Pfam" id="PF00188"/>
    </source>
</evidence>
<dbReference type="InterPro" id="IPR035940">
    <property type="entry name" value="CAP_sf"/>
</dbReference>
<feature type="chain" id="PRO_5022031364" description="SCP domain-containing protein" evidence="1">
    <location>
        <begin position="23"/>
        <end position="171"/>
    </location>
</feature>
<dbReference type="Proteomes" id="UP000321827">
    <property type="component" value="Unassembled WGS sequence"/>
</dbReference>
<evidence type="ECO:0000313" key="3">
    <source>
        <dbReference type="EMBL" id="GEM89182.1"/>
    </source>
</evidence>
<dbReference type="Pfam" id="PF00188">
    <property type="entry name" value="CAP"/>
    <property type="match status" value="1"/>
</dbReference>
<keyword evidence="1" id="KW-0732">Signal</keyword>
<feature type="domain" description="SCP" evidence="2">
    <location>
        <begin position="35"/>
        <end position="161"/>
    </location>
</feature>
<gene>
    <name evidence="3" type="ORF">ODE01S_06160</name>
</gene>
<sequence>MRLAMRRALAFLPLLLVLAACSQPKPLAPELVELLERINQVRAAGVTCHKDGADNDMPPVGPLRANTQLNWAAQRHAEDMDAADQLSHTTPVGAVHFGPGTDPGERIAQSGYLAAAWGENIAWGYTTAEEVLNGWLASTAGHCEGLMNGNYQDAGLGRSGNYWVLDMARPQ</sequence>
<accession>A0A511RJQ5</accession>
<dbReference type="SUPFAM" id="SSF55797">
    <property type="entry name" value="PR-1-like"/>
    <property type="match status" value="1"/>
</dbReference>
<evidence type="ECO:0000313" key="4">
    <source>
        <dbReference type="Proteomes" id="UP000321827"/>
    </source>
</evidence>